<keyword evidence="4" id="KW-0804">Transcription</keyword>
<dbReference type="InterPro" id="IPR000847">
    <property type="entry name" value="LysR_HTH_N"/>
</dbReference>
<dbReference type="GO" id="GO:0003700">
    <property type="term" value="F:DNA-binding transcription factor activity"/>
    <property type="evidence" value="ECO:0007669"/>
    <property type="project" value="InterPro"/>
</dbReference>
<dbReference type="SUPFAM" id="SSF46785">
    <property type="entry name" value="Winged helix' DNA-binding domain"/>
    <property type="match status" value="1"/>
</dbReference>
<dbReference type="GO" id="GO:0005829">
    <property type="term" value="C:cytosol"/>
    <property type="evidence" value="ECO:0007669"/>
    <property type="project" value="TreeGrafter"/>
</dbReference>
<evidence type="ECO:0000256" key="2">
    <source>
        <dbReference type="ARBA" id="ARBA00023015"/>
    </source>
</evidence>
<dbReference type="AlphaFoldDB" id="A0A926EYV4"/>
<dbReference type="InterPro" id="IPR036390">
    <property type="entry name" value="WH_DNA-bd_sf"/>
</dbReference>
<dbReference type="Proteomes" id="UP000601171">
    <property type="component" value="Unassembled WGS sequence"/>
</dbReference>
<dbReference type="PANTHER" id="PTHR30419">
    <property type="entry name" value="HTH-TYPE TRANSCRIPTIONAL REGULATOR YBHD"/>
    <property type="match status" value="1"/>
</dbReference>
<dbReference type="Pfam" id="PF03466">
    <property type="entry name" value="LysR_substrate"/>
    <property type="match status" value="1"/>
</dbReference>
<dbReference type="Gene3D" id="1.10.10.10">
    <property type="entry name" value="Winged helix-like DNA-binding domain superfamily/Winged helix DNA-binding domain"/>
    <property type="match status" value="1"/>
</dbReference>
<evidence type="ECO:0000259" key="5">
    <source>
        <dbReference type="PROSITE" id="PS50931"/>
    </source>
</evidence>
<evidence type="ECO:0000256" key="3">
    <source>
        <dbReference type="ARBA" id="ARBA00023125"/>
    </source>
</evidence>
<dbReference type="InterPro" id="IPR050950">
    <property type="entry name" value="HTH-type_LysR_regulators"/>
</dbReference>
<evidence type="ECO:0000313" key="6">
    <source>
        <dbReference type="EMBL" id="MBC8589027.1"/>
    </source>
</evidence>
<sequence>MNLQQLYYFMTVVRLKHITKASELHHVSQSTISTAICNLEDELGVSLLKKDGRGIEITQCGLIFAKYVEESLSSLENGINQITKFKENQDLVVELATTFSLGSSTLPSLISSFQNKHPEVTLKIHQGPNNYIIKRLINEDVDFVLGRVAPMAKETSILDYHPIFIEDIYVLLPKSHRLAANKSIKIDELRYEPIIVFDESTGFKQEIIDICARYGFYPNIAYEAMDNSTVAALVEEGFGIAFVAQMGSINENKIKVISIEGESVQSTICLAWNNKVEITKGAKYLIDFVKSQYPSPVYREWKSN</sequence>
<organism evidence="6 7">
    <name type="scientific">Paratissierella segnis</name>
    <dbReference type="NCBI Taxonomy" id="2763679"/>
    <lineage>
        <taxon>Bacteria</taxon>
        <taxon>Bacillati</taxon>
        <taxon>Bacillota</taxon>
        <taxon>Tissierellia</taxon>
        <taxon>Tissierellales</taxon>
        <taxon>Tissierellaceae</taxon>
        <taxon>Paratissierella</taxon>
    </lineage>
</organism>
<dbReference type="InterPro" id="IPR036388">
    <property type="entry name" value="WH-like_DNA-bd_sf"/>
</dbReference>
<proteinExistence type="inferred from homology"/>
<dbReference type="GO" id="GO:0003677">
    <property type="term" value="F:DNA binding"/>
    <property type="evidence" value="ECO:0007669"/>
    <property type="project" value="UniProtKB-KW"/>
</dbReference>
<dbReference type="RefSeq" id="WP_262430489.1">
    <property type="nucleotide sequence ID" value="NZ_JACRTG010000029.1"/>
</dbReference>
<feature type="domain" description="HTH lysR-type" evidence="5">
    <location>
        <begin position="1"/>
        <end position="58"/>
    </location>
</feature>
<keyword evidence="2" id="KW-0805">Transcription regulation</keyword>
<keyword evidence="3" id="KW-0238">DNA-binding</keyword>
<name>A0A926EYV4_9FIRM</name>
<reference evidence="6" key="1">
    <citation type="submission" date="2020-08" db="EMBL/GenBank/DDBJ databases">
        <title>Genome public.</title>
        <authorList>
            <person name="Liu C."/>
            <person name="Sun Q."/>
        </authorList>
    </citation>
    <scope>NUCLEOTIDE SEQUENCE</scope>
    <source>
        <strain evidence="6">BX21</strain>
    </source>
</reference>
<comment type="similarity">
    <text evidence="1">Belongs to the LysR transcriptional regulatory family.</text>
</comment>
<protein>
    <submittedName>
        <fullName evidence="6">LysR family transcriptional regulator</fullName>
    </submittedName>
</protein>
<dbReference type="Pfam" id="PF00126">
    <property type="entry name" value="HTH_1"/>
    <property type="match status" value="1"/>
</dbReference>
<dbReference type="EMBL" id="JACRTG010000029">
    <property type="protein sequence ID" value="MBC8589027.1"/>
    <property type="molecule type" value="Genomic_DNA"/>
</dbReference>
<evidence type="ECO:0000256" key="4">
    <source>
        <dbReference type="ARBA" id="ARBA00023163"/>
    </source>
</evidence>
<comment type="caution">
    <text evidence="6">The sequence shown here is derived from an EMBL/GenBank/DDBJ whole genome shotgun (WGS) entry which is preliminary data.</text>
</comment>
<dbReference type="InterPro" id="IPR005119">
    <property type="entry name" value="LysR_subst-bd"/>
</dbReference>
<gene>
    <name evidence="6" type="ORF">H8707_12460</name>
</gene>
<evidence type="ECO:0000256" key="1">
    <source>
        <dbReference type="ARBA" id="ARBA00009437"/>
    </source>
</evidence>
<dbReference type="SUPFAM" id="SSF53850">
    <property type="entry name" value="Periplasmic binding protein-like II"/>
    <property type="match status" value="1"/>
</dbReference>
<accession>A0A926EYV4</accession>
<dbReference type="PROSITE" id="PS50931">
    <property type="entry name" value="HTH_LYSR"/>
    <property type="match status" value="1"/>
</dbReference>
<keyword evidence="7" id="KW-1185">Reference proteome</keyword>
<dbReference type="PANTHER" id="PTHR30419:SF28">
    <property type="entry name" value="HTH-TYPE TRANSCRIPTIONAL REGULATOR BSDA"/>
    <property type="match status" value="1"/>
</dbReference>
<dbReference type="Gene3D" id="3.40.190.290">
    <property type="match status" value="1"/>
</dbReference>
<evidence type="ECO:0000313" key="7">
    <source>
        <dbReference type="Proteomes" id="UP000601171"/>
    </source>
</evidence>
<dbReference type="FunFam" id="1.10.10.10:FF:000001">
    <property type="entry name" value="LysR family transcriptional regulator"/>
    <property type="match status" value="1"/>
</dbReference>